<comment type="caution">
    <text evidence="7">The sequence shown here is derived from an EMBL/GenBank/DDBJ whole genome shotgun (WGS) entry which is preliminary data.</text>
</comment>
<dbReference type="AlphaFoldDB" id="A0AA42CLN9"/>
<dbReference type="PRINTS" id="PR00039">
    <property type="entry name" value="HTHLYSR"/>
</dbReference>
<sequence length="303" mass="32770">MVLNLRKLDLNLLVVFDAIADERSVTRAAAKLHMTQPAISHALGRLRIALGDDLFVRTPEGMEPTPFALRLSGSVRTALRGIQAGLLDASIFDPATSERSFSIAVDNRSALVLTAPITAAVSAEGPGIRLDLRPSGTLNLPEQLDRGDLDLALGGLASSNERFRDLKLFDDGFVALVRVGHPAALGEMIGIHALGEFPHLILSSTGEDSDFVDDELAAHGLARRVALRAPLLAAGSTLAQSNLIAILGERIARTFARTTPLAVLRLPFVSPRSNLAMLWHRRNDDLRAHRWLRDVVMRVARTA</sequence>
<dbReference type="SUPFAM" id="SSF53850">
    <property type="entry name" value="Periplasmic binding protein-like II"/>
    <property type="match status" value="1"/>
</dbReference>
<name>A0AA42CLN9_9HYPH</name>
<dbReference type="InterPro" id="IPR036390">
    <property type="entry name" value="WH_DNA-bd_sf"/>
</dbReference>
<dbReference type="SUPFAM" id="SSF46785">
    <property type="entry name" value="Winged helix' DNA-binding domain"/>
    <property type="match status" value="1"/>
</dbReference>
<evidence type="ECO:0000256" key="2">
    <source>
        <dbReference type="ARBA" id="ARBA00022458"/>
    </source>
</evidence>
<evidence type="ECO:0000256" key="4">
    <source>
        <dbReference type="ARBA" id="ARBA00023125"/>
    </source>
</evidence>
<dbReference type="RefSeq" id="WP_282588198.1">
    <property type="nucleotide sequence ID" value="NZ_JAMOIM010000033.1"/>
</dbReference>
<gene>
    <name evidence="7" type="ORF">M8523_28090</name>
</gene>
<dbReference type="GO" id="GO:0003677">
    <property type="term" value="F:DNA binding"/>
    <property type="evidence" value="ECO:0007669"/>
    <property type="project" value="UniProtKB-KW"/>
</dbReference>
<dbReference type="Gene3D" id="3.40.190.10">
    <property type="entry name" value="Periplasmic binding protein-like II"/>
    <property type="match status" value="2"/>
</dbReference>
<comment type="similarity">
    <text evidence="1">Belongs to the LysR transcriptional regulatory family.</text>
</comment>
<accession>A0AA42CLN9</accession>
<evidence type="ECO:0000256" key="3">
    <source>
        <dbReference type="ARBA" id="ARBA00023015"/>
    </source>
</evidence>
<reference evidence="7" key="1">
    <citation type="submission" date="2022-05" db="EMBL/GenBank/DDBJ databases">
        <authorList>
            <person name="Pankratov T."/>
        </authorList>
    </citation>
    <scope>NUCLEOTIDE SEQUENCE</scope>
    <source>
        <strain evidence="7">BP6-180914</strain>
    </source>
</reference>
<dbReference type="PANTHER" id="PTHR30118:SF15">
    <property type="entry name" value="TRANSCRIPTIONAL REGULATORY PROTEIN"/>
    <property type="match status" value="1"/>
</dbReference>
<evidence type="ECO:0000256" key="5">
    <source>
        <dbReference type="ARBA" id="ARBA00023163"/>
    </source>
</evidence>
<dbReference type="InterPro" id="IPR037402">
    <property type="entry name" value="YidZ_PBP2"/>
</dbReference>
<dbReference type="PROSITE" id="PS50931">
    <property type="entry name" value="HTH_LYSR"/>
    <property type="match status" value="1"/>
</dbReference>
<evidence type="ECO:0000313" key="8">
    <source>
        <dbReference type="Proteomes" id="UP001165667"/>
    </source>
</evidence>
<dbReference type="InterPro" id="IPR050389">
    <property type="entry name" value="LysR-type_TF"/>
</dbReference>
<dbReference type="Gene3D" id="1.10.10.10">
    <property type="entry name" value="Winged helix-like DNA-binding domain superfamily/Winged helix DNA-binding domain"/>
    <property type="match status" value="1"/>
</dbReference>
<dbReference type="InterPro" id="IPR005119">
    <property type="entry name" value="LysR_subst-bd"/>
</dbReference>
<dbReference type="PANTHER" id="PTHR30118">
    <property type="entry name" value="HTH-TYPE TRANSCRIPTIONAL REGULATOR LEUO-RELATED"/>
    <property type="match status" value="1"/>
</dbReference>
<dbReference type="GO" id="GO:0003700">
    <property type="term" value="F:DNA-binding transcription factor activity"/>
    <property type="evidence" value="ECO:0007669"/>
    <property type="project" value="InterPro"/>
</dbReference>
<keyword evidence="4" id="KW-0238">DNA-binding</keyword>
<evidence type="ECO:0000259" key="6">
    <source>
        <dbReference type="PROSITE" id="PS50931"/>
    </source>
</evidence>
<dbReference type="InterPro" id="IPR000847">
    <property type="entry name" value="LysR_HTH_N"/>
</dbReference>
<dbReference type="Pfam" id="PF03466">
    <property type="entry name" value="LysR_substrate"/>
    <property type="match status" value="1"/>
</dbReference>
<dbReference type="CDD" id="cd08417">
    <property type="entry name" value="PBP2_Nitroaromatics_like"/>
    <property type="match status" value="1"/>
</dbReference>
<dbReference type="Proteomes" id="UP001165667">
    <property type="component" value="Unassembled WGS sequence"/>
</dbReference>
<keyword evidence="2" id="KW-0536">Nodulation</keyword>
<keyword evidence="8" id="KW-1185">Reference proteome</keyword>
<keyword evidence="3" id="KW-0805">Transcription regulation</keyword>
<feature type="domain" description="HTH lysR-type" evidence="6">
    <location>
        <begin position="8"/>
        <end position="65"/>
    </location>
</feature>
<evidence type="ECO:0000256" key="1">
    <source>
        <dbReference type="ARBA" id="ARBA00009437"/>
    </source>
</evidence>
<dbReference type="Pfam" id="PF00126">
    <property type="entry name" value="HTH_1"/>
    <property type="match status" value="1"/>
</dbReference>
<organism evidence="7 8">
    <name type="scientific">Lichenifustis flavocetrariae</name>
    <dbReference type="NCBI Taxonomy" id="2949735"/>
    <lineage>
        <taxon>Bacteria</taxon>
        <taxon>Pseudomonadati</taxon>
        <taxon>Pseudomonadota</taxon>
        <taxon>Alphaproteobacteria</taxon>
        <taxon>Hyphomicrobiales</taxon>
        <taxon>Lichenihabitantaceae</taxon>
        <taxon>Lichenifustis</taxon>
    </lineage>
</organism>
<proteinExistence type="inferred from homology"/>
<dbReference type="InterPro" id="IPR036388">
    <property type="entry name" value="WH-like_DNA-bd_sf"/>
</dbReference>
<evidence type="ECO:0000313" key="7">
    <source>
        <dbReference type="EMBL" id="MCW6511824.1"/>
    </source>
</evidence>
<dbReference type="EMBL" id="JAMOIM010000033">
    <property type="protein sequence ID" value="MCW6511824.1"/>
    <property type="molecule type" value="Genomic_DNA"/>
</dbReference>
<protein>
    <submittedName>
        <fullName evidence="7">LysR family transcriptional regulator</fullName>
    </submittedName>
</protein>
<keyword evidence="5" id="KW-0804">Transcription</keyword>